<evidence type="ECO:0000259" key="2">
    <source>
        <dbReference type="SMART" id="SM00942"/>
    </source>
</evidence>
<feature type="region of interest" description="Disordered" evidence="1">
    <location>
        <begin position="193"/>
        <end position="212"/>
    </location>
</feature>
<name>A0A6N7EFH7_9MICO</name>
<dbReference type="Pfam" id="PF08708">
    <property type="entry name" value="PriCT_1"/>
    <property type="match status" value="1"/>
</dbReference>
<dbReference type="SUPFAM" id="SSF56747">
    <property type="entry name" value="Prim-pol domain"/>
    <property type="match status" value="1"/>
</dbReference>
<feature type="domain" description="Primase C-terminal 1" evidence="2">
    <location>
        <begin position="218"/>
        <end position="279"/>
    </location>
</feature>
<accession>A0A6N7EFH7</accession>
<dbReference type="InterPro" id="IPR014820">
    <property type="entry name" value="PriCT_1"/>
</dbReference>
<protein>
    <submittedName>
        <fullName evidence="4">DNA replication protein</fullName>
    </submittedName>
</protein>
<dbReference type="SMART" id="SM00943">
    <property type="entry name" value="Prim-Pol"/>
    <property type="match status" value="1"/>
</dbReference>
<evidence type="ECO:0000313" key="4">
    <source>
        <dbReference type="EMBL" id="MPV35943.1"/>
    </source>
</evidence>
<feature type="domain" description="DNA primase/polymerase bifunctional N-terminal" evidence="3">
    <location>
        <begin position="28"/>
        <end position="195"/>
    </location>
</feature>
<dbReference type="SMART" id="SM00942">
    <property type="entry name" value="PriCT_1"/>
    <property type="match status" value="1"/>
</dbReference>
<evidence type="ECO:0000256" key="1">
    <source>
        <dbReference type="SAM" id="MobiDB-lite"/>
    </source>
</evidence>
<evidence type="ECO:0000259" key="3">
    <source>
        <dbReference type="SMART" id="SM00943"/>
    </source>
</evidence>
<gene>
    <name evidence="4" type="ORF">GB881_02575</name>
</gene>
<dbReference type="RefSeq" id="WP_152193271.1">
    <property type="nucleotide sequence ID" value="NZ_VUKD01000001.1"/>
</dbReference>
<dbReference type="InterPro" id="IPR015330">
    <property type="entry name" value="DNA_primase/pol_bifunc_N"/>
</dbReference>
<sequence>MDTSTRRAARMADAFASAALVPSLGDAARGYARAGVPVLPCVPGGKQPLTARGFRDATTDVAQISSWWRDRPDANIAIPTGVASGVDVVDIDLHDGTTGFPAFERARRAGLVTHWAWTVRTPSGGLHVYFPHASGVEQRSWTTPAHIDFRGDGGYVLCPPSRLFIAPTRPASYDLAVVAVREPRPVNAAALREFLSPPKPTPPGRSAPTGSSRPEFLAAWVAARPMGTRNDGLFWAACEMVRRGYDYASTLGALGPAALHAGLGEREINTTVHSAFRRAVPESSQSGPGRLFTSEEVAL</sequence>
<dbReference type="OrthoDB" id="3218228at2"/>
<dbReference type="Proteomes" id="UP000437709">
    <property type="component" value="Unassembled WGS sequence"/>
</dbReference>
<reference evidence="4 5" key="1">
    <citation type="submission" date="2019-10" db="EMBL/GenBank/DDBJ databases">
        <title>Georgenia wutianyii sp. nov. and Georgenia yuyongxinii sp. nov. isolated from plateau pika (Ochotona curzoniae) in the Qinghai-Tibet plateau of China.</title>
        <authorList>
            <person name="Tian Z."/>
        </authorList>
    </citation>
    <scope>NUCLEOTIDE SEQUENCE [LARGE SCALE GENOMIC DNA]</scope>
    <source>
        <strain evidence="4 5">JCM 19765</strain>
    </source>
</reference>
<evidence type="ECO:0000313" key="5">
    <source>
        <dbReference type="Proteomes" id="UP000437709"/>
    </source>
</evidence>
<keyword evidence="5" id="KW-1185">Reference proteome</keyword>
<organism evidence="4 5">
    <name type="scientific">Georgenia subflava</name>
    <dbReference type="NCBI Taxonomy" id="1622177"/>
    <lineage>
        <taxon>Bacteria</taxon>
        <taxon>Bacillati</taxon>
        <taxon>Actinomycetota</taxon>
        <taxon>Actinomycetes</taxon>
        <taxon>Micrococcales</taxon>
        <taxon>Bogoriellaceae</taxon>
        <taxon>Georgenia</taxon>
    </lineage>
</organism>
<dbReference type="EMBL" id="WHPC01000005">
    <property type="protein sequence ID" value="MPV35943.1"/>
    <property type="molecule type" value="Genomic_DNA"/>
</dbReference>
<comment type="caution">
    <text evidence="4">The sequence shown here is derived from an EMBL/GenBank/DDBJ whole genome shotgun (WGS) entry which is preliminary data.</text>
</comment>
<dbReference type="AlphaFoldDB" id="A0A6N7EFH7"/>
<dbReference type="Pfam" id="PF09250">
    <property type="entry name" value="Prim-Pol"/>
    <property type="match status" value="1"/>
</dbReference>
<proteinExistence type="predicted"/>
<dbReference type="CDD" id="cd04859">
    <property type="entry name" value="Prim_Pol"/>
    <property type="match status" value="1"/>
</dbReference>
<feature type="region of interest" description="Disordered" evidence="1">
    <location>
        <begin position="280"/>
        <end position="299"/>
    </location>
</feature>